<dbReference type="InterPro" id="IPR027795">
    <property type="entry name" value="CASTOR_ACT_dom"/>
</dbReference>
<gene>
    <name evidence="3" type="ORF">ACFFGH_11550</name>
</gene>
<dbReference type="PANTHER" id="PTHR39199:SF1">
    <property type="entry name" value="BLR5128 PROTEIN"/>
    <property type="match status" value="1"/>
</dbReference>
<keyword evidence="4" id="KW-1185">Reference proteome</keyword>
<comment type="caution">
    <text evidence="3">The sequence shown here is derived from an EMBL/GenBank/DDBJ whole genome shotgun (WGS) entry which is preliminary data.</text>
</comment>
<evidence type="ECO:0000259" key="1">
    <source>
        <dbReference type="Pfam" id="PF10000"/>
    </source>
</evidence>
<dbReference type="Proteomes" id="UP001589896">
    <property type="component" value="Unassembled WGS sequence"/>
</dbReference>
<name>A0ABV6RR98_9GAMM</name>
<feature type="domain" description="CASTOR ACT" evidence="2">
    <location>
        <begin position="69"/>
        <end position="124"/>
    </location>
</feature>
<dbReference type="Pfam" id="PF10000">
    <property type="entry name" value="ACT_3"/>
    <property type="match status" value="1"/>
</dbReference>
<dbReference type="InterPro" id="IPR018717">
    <property type="entry name" value="DUF2241"/>
</dbReference>
<sequence>MTAEGDLATLLASLSATARDERYVYVTVSHEDAETIGAAASIVEDEGTTLVIPQAEADALGLGYDYVAGWITLEVYSALSAVGLTAVVSSALAEAGISCNILAGFHHDHLLVPEDRLDAALEVLAGLSG</sequence>
<dbReference type="SUPFAM" id="SSF55021">
    <property type="entry name" value="ACT-like"/>
    <property type="match status" value="2"/>
</dbReference>
<feature type="domain" description="DUF2241" evidence="1">
    <location>
        <begin position="3"/>
        <end position="68"/>
    </location>
</feature>
<evidence type="ECO:0000313" key="3">
    <source>
        <dbReference type="EMBL" id="MFC0678473.1"/>
    </source>
</evidence>
<evidence type="ECO:0000313" key="4">
    <source>
        <dbReference type="Proteomes" id="UP001589896"/>
    </source>
</evidence>
<dbReference type="Gene3D" id="3.30.2130.10">
    <property type="entry name" value="VC0802-like"/>
    <property type="match status" value="1"/>
</dbReference>
<reference evidence="3 4" key="1">
    <citation type="submission" date="2024-09" db="EMBL/GenBank/DDBJ databases">
        <authorList>
            <person name="Sun Q."/>
            <person name="Mori K."/>
        </authorList>
    </citation>
    <scope>NUCLEOTIDE SEQUENCE [LARGE SCALE GENOMIC DNA]</scope>
    <source>
        <strain evidence="3 4">KCTC 23076</strain>
    </source>
</reference>
<evidence type="ECO:0000259" key="2">
    <source>
        <dbReference type="Pfam" id="PF13840"/>
    </source>
</evidence>
<proteinExistence type="predicted"/>
<dbReference type="RefSeq" id="WP_386668361.1">
    <property type="nucleotide sequence ID" value="NZ_JBHLTG010000002.1"/>
</dbReference>
<organism evidence="3 4">
    <name type="scientific">Lysobacter korlensis</name>
    <dbReference type="NCBI Taxonomy" id="553636"/>
    <lineage>
        <taxon>Bacteria</taxon>
        <taxon>Pseudomonadati</taxon>
        <taxon>Pseudomonadota</taxon>
        <taxon>Gammaproteobacteria</taxon>
        <taxon>Lysobacterales</taxon>
        <taxon>Lysobacteraceae</taxon>
        <taxon>Lysobacter</taxon>
    </lineage>
</organism>
<dbReference type="Pfam" id="PF13840">
    <property type="entry name" value="ACT_7"/>
    <property type="match status" value="1"/>
</dbReference>
<dbReference type="PANTHER" id="PTHR39199">
    <property type="entry name" value="BLR5128 PROTEIN"/>
    <property type="match status" value="1"/>
</dbReference>
<protein>
    <submittedName>
        <fullName evidence="3">ACT domain-containing protein</fullName>
    </submittedName>
</protein>
<dbReference type="InterPro" id="IPR045865">
    <property type="entry name" value="ACT-like_dom_sf"/>
</dbReference>
<dbReference type="EMBL" id="JBHLTG010000002">
    <property type="protein sequence ID" value="MFC0678473.1"/>
    <property type="molecule type" value="Genomic_DNA"/>
</dbReference>
<accession>A0ABV6RR98</accession>